<evidence type="ECO:0000313" key="2">
    <source>
        <dbReference type="Proteomes" id="UP000694892"/>
    </source>
</evidence>
<proteinExistence type="predicted"/>
<evidence type="ECO:0000313" key="1">
    <source>
        <dbReference type="EMBL" id="OCT78425.1"/>
    </source>
</evidence>
<dbReference type="Proteomes" id="UP000694892">
    <property type="component" value="Chromosome 5S"/>
</dbReference>
<organism evidence="1 2">
    <name type="scientific">Xenopus laevis</name>
    <name type="common">African clawed frog</name>
    <dbReference type="NCBI Taxonomy" id="8355"/>
    <lineage>
        <taxon>Eukaryota</taxon>
        <taxon>Metazoa</taxon>
        <taxon>Chordata</taxon>
        <taxon>Craniata</taxon>
        <taxon>Vertebrata</taxon>
        <taxon>Euteleostomi</taxon>
        <taxon>Amphibia</taxon>
        <taxon>Batrachia</taxon>
        <taxon>Anura</taxon>
        <taxon>Pipoidea</taxon>
        <taxon>Pipidae</taxon>
        <taxon>Xenopodinae</taxon>
        <taxon>Xenopus</taxon>
        <taxon>Xenopus</taxon>
    </lineage>
</organism>
<reference evidence="2" key="1">
    <citation type="journal article" date="2016" name="Nature">
        <title>Genome evolution in the allotetraploid frog Xenopus laevis.</title>
        <authorList>
            <person name="Session A.M."/>
            <person name="Uno Y."/>
            <person name="Kwon T."/>
            <person name="Chapman J.A."/>
            <person name="Toyoda A."/>
            <person name="Takahashi S."/>
            <person name="Fukui A."/>
            <person name="Hikosaka A."/>
            <person name="Suzuki A."/>
            <person name="Kondo M."/>
            <person name="van Heeringen S.J."/>
            <person name="Quigley I."/>
            <person name="Heinz S."/>
            <person name="Ogino H."/>
            <person name="Ochi H."/>
            <person name="Hellsten U."/>
            <person name="Lyons J.B."/>
            <person name="Simakov O."/>
            <person name="Putnam N."/>
            <person name="Stites J."/>
            <person name="Kuroki Y."/>
            <person name="Tanaka T."/>
            <person name="Michiue T."/>
            <person name="Watanabe M."/>
            <person name="Bogdanovic O."/>
            <person name="Lister R."/>
            <person name="Georgiou G."/>
            <person name="Paranjpe S.S."/>
            <person name="van Kruijsbergen I."/>
            <person name="Shu S."/>
            <person name="Carlson J."/>
            <person name="Kinoshita T."/>
            <person name="Ohta Y."/>
            <person name="Mawaribuchi S."/>
            <person name="Jenkins J."/>
            <person name="Grimwood J."/>
            <person name="Schmutz J."/>
            <person name="Mitros T."/>
            <person name="Mozaffari S.V."/>
            <person name="Suzuki Y."/>
            <person name="Haramoto Y."/>
            <person name="Yamamoto T.S."/>
            <person name="Takagi C."/>
            <person name="Heald R."/>
            <person name="Miller K."/>
            <person name="Haudenschild C."/>
            <person name="Kitzman J."/>
            <person name="Nakayama T."/>
            <person name="Izutsu Y."/>
            <person name="Robert J."/>
            <person name="Fortriede J."/>
            <person name="Burns K."/>
            <person name="Lotay V."/>
            <person name="Karimi K."/>
            <person name="Yasuoka Y."/>
            <person name="Dichmann D.S."/>
            <person name="Flajnik M.F."/>
            <person name="Houston D.W."/>
            <person name="Shendure J."/>
            <person name="DuPasquier L."/>
            <person name="Vize P.D."/>
            <person name="Zorn A.M."/>
            <person name="Ito M."/>
            <person name="Marcotte E.M."/>
            <person name="Wallingford J.B."/>
            <person name="Ito Y."/>
            <person name="Asashima M."/>
            <person name="Ueno N."/>
            <person name="Matsuda Y."/>
            <person name="Veenstra G.J."/>
            <person name="Fujiyama A."/>
            <person name="Harland R.M."/>
            <person name="Taira M."/>
            <person name="Rokhsar D.S."/>
        </authorList>
    </citation>
    <scope>NUCLEOTIDE SEQUENCE [LARGE SCALE GENOMIC DNA]</scope>
    <source>
        <strain evidence="2">J</strain>
    </source>
</reference>
<name>A0A974HHT9_XENLA</name>
<accession>A0A974HHT9</accession>
<sequence length="107" mass="12682">TEEQYTEQQMRQQTQRRSYHRAANYSIKLAYLEEDIRVARALAREQIDKVSIQRMVEEKVALQRRIHEESISRAPDILARLRSHTVWEGMAVKLFFTVHGYPTPVVQ</sequence>
<protein>
    <submittedName>
        <fullName evidence="1">Uncharacterized protein</fullName>
    </submittedName>
</protein>
<feature type="non-terminal residue" evidence="1">
    <location>
        <position position="107"/>
    </location>
</feature>
<dbReference type="AlphaFoldDB" id="A0A974HHT9"/>
<feature type="non-terminal residue" evidence="1">
    <location>
        <position position="1"/>
    </location>
</feature>
<dbReference type="EMBL" id="CM004475">
    <property type="protein sequence ID" value="OCT78425.1"/>
    <property type="molecule type" value="Genomic_DNA"/>
</dbReference>
<gene>
    <name evidence="1" type="ORF">XELAEV_1802952315mg</name>
</gene>